<evidence type="ECO:0000259" key="4">
    <source>
        <dbReference type="PROSITE" id="PS50972"/>
    </source>
</evidence>
<feature type="region of interest" description="Disordered" evidence="3">
    <location>
        <begin position="1"/>
        <end position="40"/>
    </location>
</feature>
<feature type="domain" description="Pterin-binding" evidence="4">
    <location>
        <begin position="43"/>
        <end position="295"/>
    </location>
</feature>
<keyword evidence="2" id="KW-0479">Metal-binding</keyword>
<evidence type="ECO:0000256" key="2">
    <source>
        <dbReference type="RuleBase" id="RU361205"/>
    </source>
</evidence>
<organism evidence="5 6">
    <name type="scientific">Brachybacterium phenoliresistens</name>
    <dbReference type="NCBI Taxonomy" id="396014"/>
    <lineage>
        <taxon>Bacteria</taxon>
        <taxon>Bacillati</taxon>
        <taxon>Actinomycetota</taxon>
        <taxon>Actinomycetes</taxon>
        <taxon>Micrococcales</taxon>
        <taxon>Dermabacteraceae</taxon>
        <taxon>Brachybacterium</taxon>
    </lineage>
</organism>
<dbReference type="PANTHER" id="PTHR20941">
    <property type="entry name" value="FOLATE SYNTHESIS PROTEINS"/>
    <property type="match status" value="1"/>
</dbReference>
<proteinExistence type="inferred from homology"/>
<comment type="caution">
    <text evidence="5">The sequence shown here is derived from an EMBL/GenBank/DDBJ whole genome shotgun (WGS) entry which is preliminary data.</text>
</comment>
<keyword evidence="2" id="KW-0289">Folate biosynthesis</keyword>
<feature type="compositionally biased region" description="Low complexity" evidence="3">
    <location>
        <begin position="16"/>
        <end position="28"/>
    </location>
</feature>
<dbReference type="GO" id="GO:0005829">
    <property type="term" value="C:cytosol"/>
    <property type="evidence" value="ECO:0007669"/>
    <property type="project" value="TreeGrafter"/>
</dbReference>
<dbReference type="GO" id="GO:0046872">
    <property type="term" value="F:metal ion binding"/>
    <property type="evidence" value="ECO:0007669"/>
    <property type="project" value="UniProtKB-KW"/>
</dbReference>
<keyword evidence="2" id="KW-0460">Magnesium</keyword>
<name>Z9JP44_9MICO</name>
<dbReference type="GO" id="GO:0004156">
    <property type="term" value="F:dihydropteroate synthase activity"/>
    <property type="evidence" value="ECO:0007669"/>
    <property type="project" value="UniProtKB-EC"/>
</dbReference>
<dbReference type="EC" id="2.5.1.15" evidence="2"/>
<dbReference type="eggNOG" id="COG0294">
    <property type="taxonomic scope" value="Bacteria"/>
</dbReference>
<reference evidence="5 6" key="1">
    <citation type="submission" date="2014-02" db="EMBL/GenBank/DDBJ databases">
        <title>Genome sequence of Brachybacterium phenoliresistens strain W13A50.</title>
        <authorList>
            <person name="Wang X."/>
        </authorList>
    </citation>
    <scope>NUCLEOTIDE SEQUENCE [LARGE SCALE GENOMIC DNA]</scope>
    <source>
        <strain evidence="5 6">W13A50</strain>
    </source>
</reference>
<dbReference type="PANTHER" id="PTHR20941:SF8">
    <property type="entry name" value="INACTIVE DIHYDROPTEROATE SYNTHASE 2"/>
    <property type="match status" value="1"/>
</dbReference>
<dbReference type="Gene3D" id="3.20.20.20">
    <property type="entry name" value="Dihydropteroate synthase-like"/>
    <property type="match status" value="1"/>
</dbReference>
<dbReference type="Pfam" id="PF00809">
    <property type="entry name" value="Pterin_bind"/>
    <property type="match status" value="1"/>
</dbReference>
<dbReference type="OrthoDB" id="9811744at2"/>
<protein>
    <recommendedName>
        <fullName evidence="2">Dihydropteroate synthase</fullName>
        <shortName evidence="2">DHPS</shortName>
        <ecNumber evidence="2">2.5.1.15</ecNumber>
    </recommendedName>
    <alternativeName>
        <fullName evidence="2">Dihydropteroate pyrophosphorylase</fullName>
    </alternativeName>
</protein>
<comment type="similarity">
    <text evidence="1 2">Belongs to the DHPS family.</text>
</comment>
<dbReference type="InterPro" id="IPR045031">
    <property type="entry name" value="DHP_synth-like"/>
</dbReference>
<dbReference type="SUPFAM" id="SSF51717">
    <property type="entry name" value="Dihydropteroate synthetase-like"/>
    <property type="match status" value="1"/>
</dbReference>
<evidence type="ECO:0000256" key="1">
    <source>
        <dbReference type="ARBA" id="ARBA00009503"/>
    </source>
</evidence>
<dbReference type="EMBL" id="JDYK01000021">
    <property type="protein sequence ID" value="EWS79964.1"/>
    <property type="molecule type" value="Genomic_DNA"/>
</dbReference>
<dbReference type="GO" id="GO:0046654">
    <property type="term" value="P:tetrahydrofolate biosynthetic process"/>
    <property type="evidence" value="ECO:0007669"/>
    <property type="project" value="UniProtKB-UniPathway"/>
</dbReference>
<dbReference type="AlphaFoldDB" id="Z9JP44"/>
<comment type="cofactor">
    <cofactor evidence="2">
        <name>Mg(2+)</name>
        <dbReference type="ChEBI" id="CHEBI:18420"/>
    </cofactor>
</comment>
<gene>
    <name evidence="5" type="ORF">BF93_08505</name>
</gene>
<dbReference type="STRING" id="396014.BF93_08505"/>
<dbReference type="NCBIfam" id="TIGR01496">
    <property type="entry name" value="DHPS"/>
    <property type="match status" value="1"/>
</dbReference>
<dbReference type="HOGENOM" id="CLU_008023_0_0_11"/>
<dbReference type="GO" id="GO:0046656">
    <property type="term" value="P:folic acid biosynthetic process"/>
    <property type="evidence" value="ECO:0007669"/>
    <property type="project" value="UniProtKB-KW"/>
</dbReference>
<dbReference type="PATRIC" id="fig|396014.3.peg.3201"/>
<dbReference type="PROSITE" id="PS50972">
    <property type="entry name" value="PTERIN_BINDING"/>
    <property type="match status" value="1"/>
</dbReference>
<dbReference type="InterPro" id="IPR000489">
    <property type="entry name" value="Pterin-binding_dom"/>
</dbReference>
<evidence type="ECO:0000313" key="5">
    <source>
        <dbReference type="EMBL" id="EWS79964.1"/>
    </source>
</evidence>
<dbReference type="InterPro" id="IPR006390">
    <property type="entry name" value="DHP_synth_dom"/>
</dbReference>
<dbReference type="PROSITE" id="PS00792">
    <property type="entry name" value="DHPS_1"/>
    <property type="match status" value="1"/>
</dbReference>
<comment type="pathway">
    <text evidence="2">Cofactor biosynthesis; tetrahydrofolate biosynthesis; 7,8-dihydrofolate from 2-amino-4-hydroxy-6-hydroxymethyl-7,8-dihydropteridine diphosphate and 4-aminobenzoate: step 1/2.</text>
</comment>
<evidence type="ECO:0000256" key="3">
    <source>
        <dbReference type="SAM" id="MobiDB-lite"/>
    </source>
</evidence>
<dbReference type="CDD" id="cd00739">
    <property type="entry name" value="DHPS"/>
    <property type="match status" value="1"/>
</dbReference>
<dbReference type="RefSeq" id="WP_038374033.1">
    <property type="nucleotide sequence ID" value="NZ_BAAAOW010000010.1"/>
</dbReference>
<comment type="function">
    <text evidence="2">Catalyzes the condensation of para-aminobenzoate (pABA) with 6-hydroxymethyl-7,8-dihydropterin diphosphate (DHPt-PP) to form 7,8-dihydropteroate (H2Pte), the immediate precursor of folate derivatives.</text>
</comment>
<keyword evidence="2" id="KW-0808">Transferase</keyword>
<keyword evidence="6" id="KW-1185">Reference proteome</keyword>
<evidence type="ECO:0000313" key="6">
    <source>
        <dbReference type="Proteomes" id="UP000023067"/>
    </source>
</evidence>
<accession>Z9JP44</accession>
<sequence length="314" mass="32812">MSHTHGGAAAQSRPEAAGSRAPGSASPRTDPGSGPRPLPVDGVSVMAIVNRTTDSFFDQGATWELQAAVDRGLAAAAEGAAIIDIGGVKFAPGAPVPAAEEAERVVPVIAALREQAPAVRLSVDTFHASVAREAIAAGADLINDTTCFSDPEMATVVAGTGASVVVTHSLAAPRTELPRPHYDDVVAQVRSRLAEGVALAREAGIAEDRIIVDPGPDLNKSTRQTLELLRRWDEFSGFGLPVLAALSRKDVIGESLGLPKEERLEGSLAAAAWVIARGARILRVHDVRETVRLVRMLEIIDGSRDPVGPLVHNA</sequence>
<dbReference type="UniPathway" id="UPA00077">
    <property type="reaction ID" value="UER00156"/>
</dbReference>
<dbReference type="Proteomes" id="UP000023067">
    <property type="component" value="Unassembled WGS sequence"/>
</dbReference>
<dbReference type="InterPro" id="IPR011005">
    <property type="entry name" value="Dihydropteroate_synth-like_sf"/>
</dbReference>